<organism evidence="1">
    <name type="scientific">Pararge aegeria</name>
    <name type="common">speckled wood butterfly</name>
    <dbReference type="NCBI Taxonomy" id="116150"/>
    <lineage>
        <taxon>Eukaryota</taxon>
        <taxon>Metazoa</taxon>
        <taxon>Ecdysozoa</taxon>
        <taxon>Arthropoda</taxon>
        <taxon>Hexapoda</taxon>
        <taxon>Insecta</taxon>
        <taxon>Pterygota</taxon>
        <taxon>Neoptera</taxon>
        <taxon>Endopterygota</taxon>
        <taxon>Lepidoptera</taxon>
        <taxon>Glossata</taxon>
        <taxon>Ditrysia</taxon>
        <taxon>Papilionoidea</taxon>
        <taxon>Nymphalidae</taxon>
        <taxon>Satyrinae</taxon>
        <taxon>Satyrini</taxon>
        <taxon>Parargina</taxon>
        <taxon>Pararge</taxon>
    </lineage>
</organism>
<accession>S4NQ43</accession>
<reference evidence="1" key="1">
    <citation type="journal article" date="2013" name="BMC Genomics">
        <title>Unscrambling butterfly oogenesis.</title>
        <authorList>
            <person name="Carter J.M."/>
            <person name="Baker S.C."/>
            <person name="Pink R."/>
            <person name="Carter D.R."/>
            <person name="Collins A."/>
            <person name="Tomlin J."/>
            <person name="Gibbs M."/>
            <person name="Breuker C.J."/>
        </authorList>
    </citation>
    <scope>NUCLEOTIDE SEQUENCE</scope>
    <source>
        <tissue evidence="1">Ovary</tissue>
    </source>
</reference>
<dbReference type="AlphaFoldDB" id="S4NQ43"/>
<name>S4NQ43_9NEOP</name>
<sequence length="76" mass="8876">ISSFIYNRIDINVILGGSNNLYPYSQHLFNTESVCQNLQGLKVKSTALNTRYIILNLNIKNDVKFSLRSIYWCRYL</sequence>
<feature type="non-terminal residue" evidence="1">
    <location>
        <position position="76"/>
    </location>
</feature>
<reference evidence="1" key="2">
    <citation type="submission" date="2013-05" db="EMBL/GenBank/DDBJ databases">
        <authorList>
            <person name="Carter J.-M."/>
            <person name="Baker S.C."/>
            <person name="Pink R."/>
            <person name="Carter D.R.F."/>
            <person name="Collins A."/>
            <person name="Tomlin J."/>
            <person name="Gibbs M."/>
            <person name="Breuker C.J."/>
        </authorList>
    </citation>
    <scope>NUCLEOTIDE SEQUENCE</scope>
    <source>
        <tissue evidence="1">Ovary</tissue>
    </source>
</reference>
<protein>
    <submittedName>
        <fullName evidence="1">Uncharacterized protein</fullName>
    </submittedName>
</protein>
<dbReference type="EMBL" id="GAIX01013346">
    <property type="protein sequence ID" value="JAA79214.1"/>
    <property type="molecule type" value="Transcribed_RNA"/>
</dbReference>
<proteinExistence type="predicted"/>
<feature type="non-terminal residue" evidence="1">
    <location>
        <position position="1"/>
    </location>
</feature>
<evidence type="ECO:0000313" key="1">
    <source>
        <dbReference type="EMBL" id="JAA79214.1"/>
    </source>
</evidence>